<dbReference type="RefSeq" id="WP_015788924.1">
    <property type="nucleotide sequence ID" value="NC_013158.1"/>
</dbReference>
<sequence length="469" mass="50732">MTASGDDAPDRRQRADRGRAGHVEAGVVDHRTGHWTGVGAVAFVFGGLGIALREPALLLAGVVGAVFTGYARSAEPIPVRDPETGEPALSIRRRLEPDAPEPGEDVTVTVELRNEGAGVLTDVRIVDGVPPALDVTDGTPRHGAVLRPDEGVTYAYTVTATRGEHDWRPAQITVADPSGAVERETTVDAPTTLSCSLPALTSEQLPLRGLTTPYVGRVDTDEGGSGVEFFSTREYRSSDPLSRIDWRRHAKTGELGTLEYREERAATVMLVIDTRQAAYRAPEPGAYHAVERSVDAANRVFAALLDTGDRVGVTTLGPASEECWLSPGAGDEHRAHGRALLNSHPALSPIPPDEGLFETIRDDRREQLKDRQVTRLRRRLSADTQVFVFSPCCDGYVPTVARRLDAHGQLVTVLSPDPTTDDTPIRELASMERADRLDGLRGEGIRVLDWRDGESFAAALARAQARWSA</sequence>
<evidence type="ECO:0000256" key="1">
    <source>
        <dbReference type="SAM" id="MobiDB-lite"/>
    </source>
</evidence>
<evidence type="ECO:0000313" key="3">
    <source>
        <dbReference type="EMBL" id="ACV11349.1"/>
    </source>
</evidence>
<dbReference type="InterPro" id="IPR002881">
    <property type="entry name" value="DUF58"/>
</dbReference>
<dbReference type="STRING" id="519442.Huta_1173"/>
<keyword evidence="4" id="KW-1185">Reference proteome</keyword>
<dbReference type="EMBL" id="CP001687">
    <property type="protein sequence ID" value="ACV11349.1"/>
    <property type="molecule type" value="Genomic_DNA"/>
</dbReference>
<feature type="region of interest" description="Disordered" evidence="1">
    <location>
        <begin position="1"/>
        <end position="23"/>
    </location>
</feature>
<accession>C7NMN6</accession>
<proteinExistence type="predicted"/>
<dbReference type="OrthoDB" id="31512at2157"/>
<dbReference type="GeneID" id="8383448"/>
<feature type="domain" description="DUF58" evidence="2">
    <location>
        <begin position="232"/>
        <end position="345"/>
    </location>
</feature>
<dbReference type="HOGENOM" id="CLU_026973_0_0_2"/>
<dbReference type="KEGG" id="hut:Huta_1173"/>
<dbReference type="AlphaFoldDB" id="C7NMN6"/>
<dbReference type="PANTHER" id="PTHR33608:SF6">
    <property type="entry name" value="BLL2464 PROTEIN"/>
    <property type="match status" value="1"/>
</dbReference>
<reference evidence="3 4" key="1">
    <citation type="journal article" date="2009" name="Stand. Genomic Sci.">
        <title>Complete genome sequence of Halorhabdus utahensis type strain (AX-2).</title>
        <authorList>
            <person name="Anderson I."/>
            <person name="Tindall B.J."/>
            <person name="Pomrenke H."/>
            <person name="Goker M."/>
            <person name="Lapidus A."/>
            <person name="Nolan M."/>
            <person name="Copeland A."/>
            <person name="Glavina Del Rio T."/>
            <person name="Chen F."/>
            <person name="Tice H."/>
            <person name="Cheng J.F."/>
            <person name="Lucas S."/>
            <person name="Chertkov O."/>
            <person name="Bruce D."/>
            <person name="Brettin T."/>
            <person name="Detter J.C."/>
            <person name="Han C."/>
            <person name="Goodwin L."/>
            <person name="Land M."/>
            <person name="Hauser L."/>
            <person name="Chang Y.J."/>
            <person name="Jeffries C.D."/>
            <person name="Pitluck S."/>
            <person name="Pati A."/>
            <person name="Mavromatis K."/>
            <person name="Ivanova N."/>
            <person name="Ovchinnikova G."/>
            <person name="Chen A."/>
            <person name="Palaniappan K."/>
            <person name="Chain P."/>
            <person name="Rohde M."/>
            <person name="Bristow J."/>
            <person name="Eisen J.A."/>
            <person name="Markowitz V."/>
            <person name="Hugenholtz P."/>
            <person name="Kyrpides N.C."/>
            <person name="Klenk H.P."/>
        </authorList>
    </citation>
    <scope>NUCLEOTIDE SEQUENCE [LARGE SCALE GENOMIC DNA]</scope>
    <source>
        <strain evidence="4">DSM 12940 / JCM 11049 / AX-2</strain>
    </source>
</reference>
<dbReference type="Proteomes" id="UP000002071">
    <property type="component" value="Chromosome"/>
</dbReference>
<gene>
    <name evidence="3" type="ordered locus">Huta_1173</name>
</gene>
<name>C7NMN6_HALUD</name>
<dbReference type="eggNOG" id="arCOG02742">
    <property type="taxonomic scope" value="Archaea"/>
</dbReference>
<evidence type="ECO:0000313" key="4">
    <source>
        <dbReference type="Proteomes" id="UP000002071"/>
    </source>
</evidence>
<evidence type="ECO:0000259" key="2">
    <source>
        <dbReference type="Pfam" id="PF01882"/>
    </source>
</evidence>
<protein>
    <submittedName>
        <fullName evidence="3">Conserved repeat domain protein</fullName>
    </submittedName>
</protein>
<organism evidence="3 4">
    <name type="scientific">Halorhabdus utahensis (strain DSM 12940 / JCM 11049 / AX-2)</name>
    <dbReference type="NCBI Taxonomy" id="519442"/>
    <lineage>
        <taxon>Archaea</taxon>
        <taxon>Methanobacteriati</taxon>
        <taxon>Methanobacteriota</taxon>
        <taxon>Stenosarchaea group</taxon>
        <taxon>Halobacteria</taxon>
        <taxon>Halobacteriales</taxon>
        <taxon>Haloarculaceae</taxon>
        <taxon>Halorhabdus</taxon>
    </lineage>
</organism>
<feature type="compositionally biased region" description="Basic and acidic residues" evidence="1">
    <location>
        <begin position="8"/>
        <end position="23"/>
    </location>
</feature>
<dbReference type="PANTHER" id="PTHR33608">
    <property type="entry name" value="BLL2464 PROTEIN"/>
    <property type="match status" value="1"/>
</dbReference>
<dbReference type="Pfam" id="PF01882">
    <property type="entry name" value="DUF58"/>
    <property type="match status" value="1"/>
</dbReference>